<comment type="similarity">
    <text evidence="14 16">In the N-terminal section; belongs to the carbohydrate kinase PfkB family.</text>
</comment>
<dbReference type="PANTHER" id="PTHR46969:SF1">
    <property type="entry name" value="BIFUNCTIONAL PROTEIN HLDE"/>
    <property type="match status" value="1"/>
</dbReference>
<keyword evidence="8 16" id="KW-0418">Kinase</keyword>
<dbReference type="FunFam" id="3.40.1190.20:FF:000002">
    <property type="entry name" value="Bifunctional protein HldE"/>
    <property type="match status" value="1"/>
</dbReference>
<dbReference type="NCBIfam" id="TIGR00125">
    <property type="entry name" value="cyt_tran_rel"/>
    <property type="match status" value="1"/>
</dbReference>
<keyword evidence="7 16" id="KW-0547">Nucleotide-binding</keyword>
<dbReference type="HAMAP" id="MF_01603">
    <property type="entry name" value="HldE"/>
    <property type="match status" value="1"/>
</dbReference>
<dbReference type="GO" id="GO:0097171">
    <property type="term" value="P:ADP-L-glycero-beta-D-manno-heptose biosynthetic process"/>
    <property type="evidence" value="ECO:0007669"/>
    <property type="project" value="UniProtKB-UniPathway"/>
</dbReference>
<accession>A0A7V2WV73</accession>
<evidence type="ECO:0000256" key="6">
    <source>
        <dbReference type="ARBA" id="ARBA00022695"/>
    </source>
</evidence>
<protein>
    <recommendedName>
        <fullName evidence="16">Bifunctional protein HldE</fullName>
    </recommendedName>
    <domain>
        <recommendedName>
            <fullName evidence="16">D-beta-D-heptose 7-phosphate kinase</fullName>
            <ecNumber evidence="16">2.7.1.167</ecNumber>
        </recommendedName>
        <alternativeName>
            <fullName evidence="16">D-beta-D-heptose 7-phosphotransferase</fullName>
        </alternativeName>
        <alternativeName>
            <fullName evidence="16">D-glycero-beta-D-manno-heptose-7-phosphate kinase</fullName>
        </alternativeName>
    </domain>
    <domain>
        <recommendedName>
            <fullName evidence="16">D-beta-D-heptose 1-phosphate adenylyltransferase</fullName>
            <ecNumber evidence="16">2.7.7.70</ecNumber>
        </recommendedName>
        <alternativeName>
            <fullName evidence="16">D-glycero-beta-D-manno-heptose 1-phosphate adenylyltransferase</fullName>
        </alternativeName>
    </domain>
</protein>
<evidence type="ECO:0000313" key="19">
    <source>
        <dbReference type="EMBL" id="HFC92569.1"/>
    </source>
</evidence>
<evidence type="ECO:0000256" key="10">
    <source>
        <dbReference type="ARBA" id="ARBA00023268"/>
    </source>
</evidence>
<comment type="pathway">
    <text evidence="16">Nucleotide-sugar biosynthesis; ADP-L-glycero-beta-D-manno-heptose biosynthesis; ADP-L-glycero-beta-D-manno-heptose from D-glycero-beta-D-manno-heptose 7-phosphate: step 3/4.</text>
</comment>
<comment type="function">
    <text evidence="1 16">Catalyzes the phosphorylation of D-glycero-D-manno-heptose 7-phosphate at the C-1 position to selectively form D-glycero-beta-D-manno-heptose-1,7-bisphosphate.</text>
</comment>
<feature type="domain" description="Cytidyltransferase-like" evidence="18">
    <location>
        <begin position="344"/>
        <end position="436"/>
    </location>
</feature>
<dbReference type="EC" id="2.7.7.70" evidence="16"/>
<dbReference type="CDD" id="cd01172">
    <property type="entry name" value="RfaE_like"/>
    <property type="match status" value="1"/>
</dbReference>
<keyword evidence="10 16" id="KW-0511">Multifunctional enzyme</keyword>
<evidence type="ECO:0000256" key="16">
    <source>
        <dbReference type="HAMAP-Rule" id="MF_01603"/>
    </source>
</evidence>
<evidence type="ECO:0000256" key="12">
    <source>
        <dbReference type="ARBA" id="ARBA00047428"/>
    </source>
</evidence>
<feature type="active site" evidence="16">
    <location>
        <position position="264"/>
    </location>
</feature>
<dbReference type="GO" id="GO:0033786">
    <property type="term" value="F:heptose-1-phosphate adenylyltransferase activity"/>
    <property type="evidence" value="ECO:0007669"/>
    <property type="project" value="UniProtKB-UniRule"/>
</dbReference>
<dbReference type="AlphaFoldDB" id="A0A7V2WV73"/>
<dbReference type="EC" id="2.7.1.167" evidence="16"/>
<dbReference type="GO" id="GO:0005829">
    <property type="term" value="C:cytosol"/>
    <property type="evidence" value="ECO:0007669"/>
    <property type="project" value="TreeGrafter"/>
</dbReference>
<evidence type="ECO:0000256" key="3">
    <source>
        <dbReference type="ARBA" id="ARBA00004713"/>
    </source>
</evidence>
<dbReference type="GO" id="GO:0009244">
    <property type="term" value="P:lipopolysaccharide core region biosynthetic process"/>
    <property type="evidence" value="ECO:0007669"/>
    <property type="project" value="UniProtKB-UniPathway"/>
</dbReference>
<dbReference type="InterPro" id="IPR011913">
    <property type="entry name" value="RfaE_dom_I"/>
</dbReference>
<name>A0A7V2WV73_LEUMU</name>
<evidence type="ECO:0000256" key="15">
    <source>
        <dbReference type="ARBA" id="ARBA00061122"/>
    </source>
</evidence>
<dbReference type="SUPFAM" id="SSF52374">
    <property type="entry name" value="Nucleotidylyl transferase"/>
    <property type="match status" value="1"/>
</dbReference>
<dbReference type="FunFam" id="3.40.50.620:FF:000028">
    <property type="entry name" value="Bifunctional protein HldE"/>
    <property type="match status" value="1"/>
</dbReference>
<dbReference type="EMBL" id="DRMS01000265">
    <property type="protein sequence ID" value="HFC92569.1"/>
    <property type="molecule type" value="Genomic_DNA"/>
</dbReference>
<dbReference type="InterPro" id="IPR002173">
    <property type="entry name" value="Carboh/pur_kinase_PfkB_CS"/>
</dbReference>
<dbReference type="NCBIfam" id="TIGR02199">
    <property type="entry name" value="rfaE_dom_II"/>
    <property type="match status" value="1"/>
</dbReference>
<proteinExistence type="inferred from homology"/>
<reference evidence="19" key="1">
    <citation type="journal article" date="2020" name="mSystems">
        <title>Genome- and Community-Level Interaction Insights into Carbon Utilization and Element Cycling Functions of Hydrothermarchaeota in Hydrothermal Sediment.</title>
        <authorList>
            <person name="Zhou Z."/>
            <person name="Liu Y."/>
            <person name="Xu W."/>
            <person name="Pan J."/>
            <person name="Luo Z.H."/>
            <person name="Li M."/>
        </authorList>
    </citation>
    <scope>NUCLEOTIDE SEQUENCE [LARGE SCALE GENOMIC DNA]</scope>
    <source>
        <strain evidence="19">HyVt-493</strain>
    </source>
</reference>
<dbReference type="NCBIfam" id="NF008454">
    <property type="entry name" value="PRK11316.1"/>
    <property type="match status" value="1"/>
</dbReference>
<dbReference type="InterPro" id="IPR014729">
    <property type="entry name" value="Rossmann-like_a/b/a_fold"/>
</dbReference>
<evidence type="ECO:0000256" key="5">
    <source>
        <dbReference type="ARBA" id="ARBA00022679"/>
    </source>
</evidence>
<dbReference type="GO" id="GO:0033785">
    <property type="term" value="F:heptose 7-phosphate kinase activity"/>
    <property type="evidence" value="ECO:0007669"/>
    <property type="project" value="UniProtKB-UniRule"/>
</dbReference>
<dbReference type="PROSITE" id="PS00583">
    <property type="entry name" value="PFKB_KINASES_1"/>
    <property type="match status" value="1"/>
</dbReference>
<evidence type="ECO:0000256" key="8">
    <source>
        <dbReference type="ARBA" id="ARBA00022777"/>
    </source>
</evidence>
<comment type="subunit">
    <text evidence="4 16">Homodimer.</text>
</comment>
<dbReference type="SUPFAM" id="SSF53613">
    <property type="entry name" value="Ribokinase-like"/>
    <property type="match status" value="1"/>
</dbReference>
<keyword evidence="11 16" id="KW-0119">Carbohydrate metabolism</keyword>
<feature type="region of interest" description="Ribokinase" evidence="16">
    <location>
        <begin position="1"/>
        <end position="316"/>
    </location>
</feature>
<comment type="caution">
    <text evidence="19">The sequence shown here is derived from an EMBL/GenBank/DDBJ whole genome shotgun (WGS) entry which is preliminary data.</text>
</comment>
<comment type="pathway">
    <text evidence="16">Nucleotide-sugar biosynthesis; ADP-L-glycero-beta-D-manno-heptose biosynthesis; ADP-L-glycero-beta-D-manno-heptose from D-glycero-beta-D-manno-heptose 7-phosphate: step 1/4.</text>
</comment>
<evidence type="ECO:0000256" key="2">
    <source>
        <dbReference type="ARBA" id="ARBA00003753"/>
    </source>
</evidence>
<evidence type="ECO:0000256" key="9">
    <source>
        <dbReference type="ARBA" id="ARBA00022840"/>
    </source>
</evidence>
<evidence type="ECO:0000256" key="14">
    <source>
        <dbReference type="ARBA" id="ARBA00060955"/>
    </source>
</evidence>
<comment type="similarity">
    <text evidence="15 16">In the C-terminal section; belongs to the cytidylyltransferase family.</text>
</comment>
<dbReference type="InterPro" id="IPR004821">
    <property type="entry name" value="Cyt_trans-like"/>
</dbReference>
<gene>
    <name evidence="16 19" type="primary">hldE</name>
    <name evidence="19" type="ORF">ENJ51_07125</name>
</gene>
<dbReference type="Gene3D" id="3.40.1190.20">
    <property type="match status" value="1"/>
</dbReference>
<comment type="pathway">
    <text evidence="3">Bacterial outer membrane biogenesis; LPS core biosynthesis.</text>
</comment>
<dbReference type="UniPathway" id="UPA00958"/>
<sequence length="477" mass="52031">MKNKLPDFTLARVLVVGDVMLDQYWHGSSQRISPEAPVPVVHIKQNECRAGGASNVALNIAALGATVQLIGLTGDDDNADKLQSLLIKQQVECSFLRNKDLETTLKLRVISQHQQMIRLDFEDSFASVDKTPLNSQFATLLSTTDVVILSDYHKGTLSHVGTLIQMAKQANIPIIIDPKGTDFVKYQGASLITPNRSEFEAVVGKCHNEQALVSKGLVLLKRFDWQALLVTRGEEGMSLFQRDKAPIHLPTYAREVFDVTGAGDTVIGTLAAALAAKADLASAVRLANLAAGLVVRKLGTATTSIAEIQDALHSHAEIELGIITEDQLEEVIKLSQQRGEKVIMTNGCFDLMHTGHITYLQQARELGDRLVIAVNADESVKQLKGDSRPINTLQNRMTMLAALECVDWVVPFTEETPERLYCRILPDMVVKGGDYAPNEVAGGQCVLENGGEVKILSFVDGQSTSTIIEKIKLKATL</sequence>
<keyword evidence="5 16" id="KW-0808">Transferase</keyword>
<feature type="binding site" evidence="16">
    <location>
        <begin position="195"/>
        <end position="198"/>
    </location>
    <ligand>
        <name>ATP</name>
        <dbReference type="ChEBI" id="CHEBI:30616"/>
    </ligand>
</feature>
<comment type="catalytic activity">
    <reaction evidence="12 16">
        <text>D-glycero-beta-D-manno-heptose 1-phosphate + ATP + H(+) = ADP-D-glycero-beta-D-manno-heptose + diphosphate</text>
        <dbReference type="Rhea" id="RHEA:27465"/>
        <dbReference type="ChEBI" id="CHEBI:15378"/>
        <dbReference type="ChEBI" id="CHEBI:30616"/>
        <dbReference type="ChEBI" id="CHEBI:33019"/>
        <dbReference type="ChEBI" id="CHEBI:59967"/>
        <dbReference type="ChEBI" id="CHEBI:61593"/>
        <dbReference type="EC" id="2.7.7.70"/>
    </reaction>
</comment>
<evidence type="ECO:0000256" key="1">
    <source>
        <dbReference type="ARBA" id="ARBA00002319"/>
    </source>
</evidence>
<feature type="region of interest" description="Cytidylyltransferase" evidence="16">
    <location>
        <begin position="344"/>
        <end position="477"/>
    </location>
</feature>
<dbReference type="InterPro" id="IPR011914">
    <property type="entry name" value="RfaE_dom_II"/>
</dbReference>
<evidence type="ECO:0000259" key="18">
    <source>
        <dbReference type="Pfam" id="PF01467"/>
    </source>
</evidence>
<organism evidence="19">
    <name type="scientific">Leucothrix mucor</name>
    <dbReference type="NCBI Taxonomy" id="45248"/>
    <lineage>
        <taxon>Bacteria</taxon>
        <taxon>Pseudomonadati</taxon>
        <taxon>Pseudomonadota</taxon>
        <taxon>Gammaproteobacteria</taxon>
        <taxon>Thiotrichales</taxon>
        <taxon>Thiotrichaceae</taxon>
        <taxon>Leucothrix</taxon>
    </lineage>
</organism>
<evidence type="ECO:0000256" key="13">
    <source>
        <dbReference type="ARBA" id="ARBA00052873"/>
    </source>
</evidence>
<keyword evidence="9 16" id="KW-0067">ATP-binding</keyword>
<dbReference type="Pfam" id="PF00294">
    <property type="entry name" value="PfkB"/>
    <property type="match status" value="1"/>
</dbReference>
<dbReference type="InterPro" id="IPR011611">
    <property type="entry name" value="PfkB_dom"/>
</dbReference>
<evidence type="ECO:0000256" key="4">
    <source>
        <dbReference type="ARBA" id="ARBA00011738"/>
    </source>
</evidence>
<evidence type="ECO:0000256" key="7">
    <source>
        <dbReference type="ARBA" id="ARBA00022741"/>
    </source>
</evidence>
<dbReference type="Pfam" id="PF01467">
    <property type="entry name" value="CTP_transf_like"/>
    <property type="match status" value="1"/>
</dbReference>
<keyword evidence="6 16" id="KW-0548">Nucleotidyltransferase</keyword>
<dbReference type="Proteomes" id="UP000885750">
    <property type="component" value="Unassembled WGS sequence"/>
</dbReference>
<evidence type="ECO:0000256" key="11">
    <source>
        <dbReference type="ARBA" id="ARBA00023277"/>
    </source>
</evidence>
<dbReference type="Gene3D" id="3.40.50.620">
    <property type="entry name" value="HUPs"/>
    <property type="match status" value="1"/>
</dbReference>
<comment type="catalytic activity">
    <reaction evidence="13 16">
        <text>D-glycero-beta-D-manno-heptose 7-phosphate + ATP = D-glycero-beta-D-manno-heptose 1,7-bisphosphate + ADP + H(+)</text>
        <dbReference type="Rhea" id="RHEA:27473"/>
        <dbReference type="ChEBI" id="CHEBI:15378"/>
        <dbReference type="ChEBI" id="CHEBI:30616"/>
        <dbReference type="ChEBI" id="CHEBI:60204"/>
        <dbReference type="ChEBI" id="CHEBI:60208"/>
        <dbReference type="ChEBI" id="CHEBI:456216"/>
        <dbReference type="EC" id="2.7.1.167"/>
    </reaction>
</comment>
<dbReference type="GO" id="GO:0016773">
    <property type="term" value="F:phosphotransferase activity, alcohol group as acceptor"/>
    <property type="evidence" value="ECO:0007669"/>
    <property type="project" value="InterPro"/>
</dbReference>
<evidence type="ECO:0000259" key="17">
    <source>
        <dbReference type="Pfam" id="PF00294"/>
    </source>
</evidence>
<dbReference type="GO" id="GO:0005524">
    <property type="term" value="F:ATP binding"/>
    <property type="evidence" value="ECO:0007669"/>
    <property type="project" value="UniProtKB-UniRule"/>
</dbReference>
<dbReference type="InterPro" id="IPR023030">
    <property type="entry name" value="Bifunc_HldE"/>
</dbReference>
<dbReference type="PANTHER" id="PTHR46969">
    <property type="entry name" value="BIFUNCTIONAL PROTEIN HLDE"/>
    <property type="match status" value="1"/>
</dbReference>
<dbReference type="InterPro" id="IPR029056">
    <property type="entry name" value="Ribokinase-like"/>
</dbReference>
<dbReference type="UniPathway" id="UPA00356">
    <property type="reaction ID" value="UER00437"/>
</dbReference>
<feature type="domain" description="Carbohydrate kinase PfkB" evidence="17">
    <location>
        <begin position="12"/>
        <end position="303"/>
    </location>
</feature>
<comment type="function">
    <text evidence="2 16">Catalyzes the ADP transfer from ATP to D-glycero-beta-D-manno-heptose 1-phosphate, yielding ADP-D-glycero-beta-D-manno-heptose.</text>
</comment>
<dbReference type="NCBIfam" id="TIGR02198">
    <property type="entry name" value="rfaE_dom_I"/>
    <property type="match status" value="1"/>
</dbReference>